<keyword evidence="1" id="KW-0812">Transmembrane</keyword>
<evidence type="ECO:0000313" key="3">
    <source>
        <dbReference type="Proteomes" id="UP000813385"/>
    </source>
</evidence>
<organism evidence="2 3">
    <name type="scientific">Plectosphaerella cucumerina</name>
    <dbReference type="NCBI Taxonomy" id="40658"/>
    <lineage>
        <taxon>Eukaryota</taxon>
        <taxon>Fungi</taxon>
        <taxon>Dikarya</taxon>
        <taxon>Ascomycota</taxon>
        <taxon>Pezizomycotina</taxon>
        <taxon>Sordariomycetes</taxon>
        <taxon>Hypocreomycetidae</taxon>
        <taxon>Glomerellales</taxon>
        <taxon>Plectosphaerellaceae</taxon>
        <taxon>Plectosphaerella</taxon>
    </lineage>
</organism>
<evidence type="ECO:0000313" key="2">
    <source>
        <dbReference type="EMBL" id="KAH7375547.1"/>
    </source>
</evidence>
<keyword evidence="1" id="KW-0472">Membrane</keyword>
<protein>
    <submittedName>
        <fullName evidence="2">Uncharacterized protein</fullName>
    </submittedName>
</protein>
<name>A0A8K0TS75_9PEZI</name>
<keyword evidence="1" id="KW-1133">Transmembrane helix</keyword>
<comment type="caution">
    <text evidence="2">The sequence shown here is derived from an EMBL/GenBank/DDBJ whole genome shotgun (WGS) entry which is preliminary data.</text>
</comment>
<evidence type="ECO:0000256" key="1">
    <source>
        <dbReference type="SAM" id="Phobius"/>
    </source>
</evidence>
<reference evidence="2" key="1">
    <citation type="journal article" date="2021" name="Nat. Commun.">
        <title>Genetic determinants of endophytism in the Arabidopsis root mycobiome.</title>
        <authorList>
            <person name="Mesny F."/>
            <person name="Miyauchi S."/>
            <person name="Thiergart T."/>
            <person name="Pickel B."/>
            <person name="Atanasova L."/>
            <person name="Karlsson M."/>
            <person name="Huettel B."/>
            <person name="Barry K.W."/>
            <person name="Haridas S."/>
            <person name="Chen C."/>
            <person name="Bauer D."/>
            <person name="Andreopoulos W."/>
            <person name="Pangilinan J."/>
            <person name="LaButti K."/>
            <person name="Riley R."/>
            <person name="Lipzen A."/>
            <person name="Clum A."/>
            <person name="Drula E."/>
            <person name="Henrissat B."/>
            <person name="Kohler A."/>
            <person name="Grigoriev I.V."/>
            <person name="Martin F.M."/>
            <person name="Hacquard S."/>
        </authorList>
    </citation>
    <scope>NUCLEOTIDE SEQUENCE</scope>
    <source>
        <strain evidence="2">MPI-CAGE-AT-0016</strain>
    </source>
</reference>
<keyword evidence="3" id="KW-1185">Reference proteome</keyword>
<dbReference type="Proteomes" id="UP000813385">
    <property type="component" value="Unassembled WGS sequence"/>
</dbReference>
<dbReference type="EMBL" id="JAGPXD010000001">
    <property type="protein sequence ID" value="KAH7375547.1"/>
    <property type="molecule type" value="Genomic_DNA"/>
</dbReference>
<feature type="transmembrane region" description="Helical" evidence="1">
    <location>
        <begin position="12"/>
        <end position="35"/>
    </location>
</feature>
<accession>A0A8K0TS75</accession>
<gene>
    <name evidence="2" type="ORF">B0T11DRAFT_270504</name>
</gene>
<proteinExistence type="predicted"/>
<dbReference type="AlphaFoldDB" id="A0A8K0TS75"/>
<sequence length="117" mass="13079">MPFCLLLPKRGCGASCVCAWALLFLSILTGLAYLLQGISVGVGAQEIGPVCDDWQGSRLESRSRSRTLGKARTSRERRSVMVRTWDEIRWRLLEFARSARPVPSIHLSFASGYHRAN</sequence>